<name>A0AAV5SAL1_9BILA</name>
<feature type="compositionally biased region" description="Acidic residues" evidence="1">
    <location>
        <begin position="124"/>
        <end position="135"/>
    </location>
</feature>
<proteinExistence type="predicted"/>
<evidence type="ECO:0000259" key="2">
    <source>
        <dbReference type="SMART" id="SM00355"/>
    </source>
</evidence>
<comment type="caution">
    <text evidence="3">The sequence shown here is derived from an EMBL/GenBank/DDBJ whole genome shotgun (WGS) entry which is preliminary data.</text>
</comment>
<feature type="domain" description="C2H2-type" evidence="2">
    <location>
        <begin position="6"/>
        <end position="29"/>
    </location>
</feature>
<evidence type="ECO:0000313" key="4">
    <source>
        <dbReference type="Proteomes" id="UP001432027"/>
    </source>
</evidence>
<dbReference type="InterPro" id="IPR013087">
    <property type="entry name" value="Znf_C2H2_type"/>
</dbReference>
<feature type="region of interest" description="Disordered" evidence="1">
    <location>
        <begin position="122"/>
        <end position="153"/>
    </location>
</feature>
<feature type="region of interest" description="Disordered" evidence="1">
    <location>
        <begin position="266"/>
        <end position="317"/>
    </location>
</feature>
<gene>
    <name evidence="3" type="ORF">PENTCL1PPCAC_1995</name>
</gene>
<protein>
    <recommendedName>
        <fullName evidence="2">C2H2-type domain-containing protein</fullName>
    </recommendedName>
</protein>
<accession>A0AAV5SAL1</accession>
<reference evidence="3" key="1">
    <citation type="submission" date="2023-10" db="EMBL/GenBank/DDBJ databases">
        <title>Genome assembly of Pristionchus species.</title>
        <authorList>
            <person name="Yoshida K."/>
            <person name="Sommer R.J."/>
        </authorList>
    </citation>
    <scope>NUCLEOTIDE SEQUENCE</scope>
    <source>
        <strain evidence="3">RS0144</strain>
    </source>
</reference>
<evidence type="ECO:0000256" key="1">
    <source>
        <dbReference type="SAM" id="MobiDB-lite"/>
    </source>
</evidence>
<keyword evidence="4" id="KW-1185">Reference proteome</keyword>
<sequence length="317" mass="35697">MASFQYNCGACDFKSDCVDSRMDHRKEKHSNRFYVHGRCGICRAVFSDLFTFLDHFEEIHPVQLGILLDKGREMIIYSTPCPLSFVYRTFIGIEEEPKMDYTDADCLHSLVRLVVLELGISGSDSEDEDEHEDGYEPPPSLSRPSDGENRRNDAIIGSDEHSASLNCVDGDTVQIYDNLTVEEQPPLMESDEEDLNPPNDVCLVTPIIPGNSEQKPVINIAADSQQPQLYNQELLRKEQKKQREKLEQHWAEKRRQEQLMANYPMQTERQQKEQQMRQQEQLINGEISAATRIPTAAAATATDATATGTAAAAATAT</sequence>
<feature type="domain" description="C2H2-type" evidence="2">
    <location>
        <begin position="37"/>
        <end position="60"/>
    </location>
</feature>
<dbReference type="SMART" id="SM00355">
    <property type="entry name" value="ZnF_C2H2"/>
    <property type="match status" value="2"/>
</dbReference>
<dbReference type="AlphaFoldDB" id="A0AAV5SAL1"/>
<feature type="compositionally biased region" description="Low complexity" evidence="1">
    <location>
        <begin position="289"/>
        <end position="317"/>
    </location>
</feature>
<organism evidence="3 4">
    <name type="scientific">Pristionchus entomophagus</name>
    <dbReference type="NCBI Taxonomy" id="358040"/>
    <lineage>
        <taxon>Eukaryota</taxon>
        <taxon>Metazoa</taxon>
        <taxon>Ecdysozoa</taxon>
        <taxon>Nematoda</taxon>
        <taxon>Chromadorea</taxon>
        <taxon>Rhabditida</taxon>
        <taxon>Rhabditina</taxon>
        <taxon>Diplogasteromorpha</taxon>
        <taxon>Diplogasteroidea</taxon>
        <taxon>Neodiplogasteridae</taxon>
        <taxon>Pristionchus</taxon>
    </lineage>
</organism>
<dbReference type="Proteomes" id="UP001432027">
    <property type="component" value="Unassembled WGS sequence"/>
</dbReference>
<dbReference type="EMBL" id="BTSX01000001">
    <property type="protein sequence ID" value="GMS79820.1"/>
    <property type="molecule type" value="Genomic_DNA"/>
</dbReference>
<evidence type="ECO:0000313" key="3">
    <source>
        <dbReference type="EMBL" id="GMS79820.1"/>
    </source>
</evidence>